<accession>A0AAV5X0S5</accession>
<feature type="non-terminal residue" evidence="4">
    <location>
        <position position="1"/>
    </location>
</feature>
<evidence type="ECO:0000256" key="3">
    <source>
        <dbReference type="SAM" id="Phobius"/>
    </source>
</evidence>
<keyword evidence="3" id="KW-0472">Membrane</keyword>
<evidence type="ECO:0000256" key="2">
    <source>
        <dbReference type="ARBA" id="ARBA00022729"/>
    </source>
</evidence>
<protein>
    <recommendedName>
        <fullName evidence="6">Insulin-like domain-containing protein</fullName>
    </recommendedName>
</protein>
<dbReference type="SUPFAM" id="SSF56994">
    <property type="entry name" value="Insulin-like"/>
    <property type="match status" value="1"/>
</dbReference>
<dbReference type="InterPro" id="IPR036438">
    <property type="entry name" value="Insulin-like_sf"/>
</dbReference>
<keyword evidence="5" id="KW-1185">Reference proteome</keyword>
<name>A0AAV5X0S5_9BILA</name>
<evidence type="ECO:0000313" key="4">
    <source>
        <dbReference type="EMBL" id="GMT35607.1"/>
    </source>
</evidence>
<gene>
    <name evidence="4" type="ORF">PFISCL1PPCAC_26904</name>
</gene>
<dbReference type="EMBL" id="BTSY01000007">
    <property type="protein sequence ID" value="GMT35607.1"/>
    <property type="molecule type" value="Genomic_DNA"/>
</dbReference>
<keyword evidence="3" id="KW-0812">Transmembrane</keyword>
<keyword evidence="3" id="KW-1133">Transmembrane helix</keyword>
<reference evidence="4" key="1">
    <citation type="submission" date="2023-10" db="EMBL/GenBank/DDBJ databases">
        <title>Genome assembly of Pristionchus species.</title>
        <authorList>
            <person name="Yoshida K."/>
            <person name="Sommer R.J."/>
        </authorList>
    </citation>
    <scope>NUCLEOTIDE SEQUENCE</scope>
    <source>
        <strain evidence="4">RS5133</strain>
    </source>
</reference>
<evidence type="ECO:0008006" key="6">
    <source>
        <dbReference type="Google" id="ProtNLM"/>
    </source>
</evidence>
<dbReference type="Proteomes" id="UP001432322">
    <property type="component" value="Unassembled WGS sequence"/>
</dbReference>
<evidence type="ECO:0000256" key="1">
    <source>
        <dbReference type="ARBA" id="ARBA00009034"/>
    </source>
</evidence>
<keyword evidence="2" id="KW-0732">Signal</keyword>
<comment type="similarity">
    <text evidence="1">Belongs to the insulin family.</text>
</comment>
<dbReference type="AlphaFoldDB" id="A0AAV5X0S5"/>
<dbReference type="InterPro" id="IPR022353">
    <property type="entry name" value="Insulin_CS"/>
</dbReference>
<proteinExistence type="inferred from homology"/>
<organism evidence="4 5">
    <name type="scientific">Pristionchus fissidentatus</name>
    <dbReference type="NCBI Taxonomy" id="1538716"/>
    <lineage>
        <taxon>Eukaryota</taxon>
        <taxon>Metazoa</taxon>
        <taxon>Ecdysozoa</taxon>
        <taxon>Nematoda</taxon>
        <taxon>Chromadorea</taxon>
        <taxon>Rhabditida</taxon>
        <taxon>Rhabditina</taxon>
        <taxon>Diplogasteromorpha</taxon>
        <taxon>Diplogasteroidea</taxon>
        <taxon>Neodiplogasteridae</taxon>
        <taxon>Pristionchus</taxon>
    </lineage>
</organism>
<dbReference type="PROSITE" id="PS00262">
    <property type="entry name" value="INSULIN"/>
    <property type="match status" value="1"/>
</dbReference>
<dbReference type="Gene3D" id="1.10.100.10">
    <property type="entry name" value="Insulin-like"/>
    <property type="match status" value="1"/>
</dbReference>
<evidence type="ECO:0000313" key="5">
    <source>
        <dbReference type="Proteomes" id="UP001432322"/>
    </source>
</evidence>
<feature type="transmembrane region" description="Helical" evidence="3">
    <location>
        <begin position="12"/>
        <end position="33"/>
    </location>
</feature>
<sequence length="115" mass="13229">IFRIRSSTMRSSSSSLIIFLLSNLIIVTLAGYYEDAYLGPVHYTHGSDAFYRSCGVELLEWAQNVCDSCEEEMIDHVPVTEPTPQRAHDLERKKIAELCCMNQCSRREIRQMCCF</sequence>
<comment type="caution">
    <text evidence="4">The sequence shown here is derived from an EMBL/GenBank/DDBJ whole genome shotgun (WGS) entry which is preliminary data.</text>
</comment>